<dbReference type="AlphaFoldDB" id="A0A7W5B3C9"/>
<evidence type="ECO:0000313" key="4">
    <source>
        <dbReference type="Proteomes" id="UP000570361"/>
    </source>
</evidence>
<keyword evidence="2" id="KW-0812">Transmembrane</keyword>
<dbReference type="Proteomes" id="UP000570361">
    <property type="component" value="Unassembled WGS sequence"/>
</dbReference>
<dbReference type="RefSeq" id="WP_183603030.1">
    <property type="nucleotide sequence ID" value="NZ_JACHXK010000015.1"/>
</dbReference>
<feature type="transmembrane region" description="Helical" evidence="2">
    <location>
        <begin position="26"/>
        <end position="45"/>
    </location>
</feature>
<evidence type="ECO:0000256" key="2">
    <source>
        <dbReference type="SAM" id="Phobius"/>
    </source>
</evidence>
<gene>
    <name evidence="3" type="ORF">FHS18_005028</name>
</gene>
<keyword evidence="1" id="KW-0175">Coiled coil</keyword>
<keyword evidence="2" id="KW-1133">Transmembrane helix</keyword>
<keyword evidence="2" id="KW-0472">Membrane</keyword>
<comment type="caution">
    <text evidence="3">The sequence shown here is derived from an EMBL/GenBank/DDBJ whole genome shotgun (WGS) entry which is preliminary data.</text>
</comment>
<feature type="coiled-coil region" evidence="1">
    <location>
        <begin position="396"/>
        <end position="449"/>
    </location>
</feature>
<organism evidence="3 4">
    <name type="scientific">Paenibacillus phyllosphaerae</name>
    <dbReference type="NCBI Taxonomy" id="274593"/>
    <lineage>
        <taxon>Bacteria</taxon>
        <taxon>Bacillati</taxon>
        <taxon>Bacillota</taxon>
        <taxon>Bacilli</taxon>
        <taxon>Bacillales</taxon>
        <taxon>Paenibacillaceae</taxon>
        <taxon>Paenibacillus</taxon>
    </lineage>
</organism>
<sequence>MKRDTFQPTIHKRRLIGSLLSEDGSVSIYLIIATSAIFLVMSVLIDYARIAAFQKQTELAAKSGIRSALSAYDGMLYKRYGLFGAGGTDRNDIFAEAARRNWSEASDEAFQVLNVRYESSHINSYETLGRHDIMERQVLEDMKYKAPIDFTLEIASRFVPAASTLQEAQTQIKMLEQVRKLYDKRELHLQNVLELQKVAAEAAEEPAEFIPYELQHAVTGDTVAKIVAKYSTYRAWVQAESQRTDPESPSFAAHIASYRRDARTLASDLANKSTLVLRRHQELERKALEELAEADRLNEQMKQVIEQSEQTNSGTGYDRLAKANVPGAASSSASQADVSGMQEVGQSADQLLLGAEWFASYKREISEQTVTYASFDSEAAGFQSTMNIALSSSGSLALLTENAAQLRLAYEQYVQRYGLLGSAIMTRAQELQQRQAADKERKKQEAKAESKLGEIRQLLHGITTIPQVDEHQEVFDQVKNRYENNLAFNEVTQAAAEAALQAGDPQEQAVQSMENASSIFTGMADLLDGARDSVYLNEYVINRFSTFEPQKLGAVFMNADPGELGHAMSLNNQETEYILYGFHNPTGNIAAAFGELFAMRLAIRTMEGLMVSKSLGHPLLVLASAIVYGLEKTMEDLLSFTRTGSAPLSKYIPVEVTYRDYLRLFMLMHHDKEEQLARTIAMIEQNTGLTLANMTTGVTGELNATVNLWFLPGVMNSFTKLGLLGGKVAGNRYEASKTIGMSYS</sequence>
<protein>
    <submittedName>
        <fullName evidence="3">Uncharacterized protein</fullName>
    </submittedName>
</protein>
<feature type="coiled-coil region" evidence="1">
    <location>
        <begin position="277"/>
        <end position="311"/>
    </location>
</feature>
<dbReference type="EMBL" id="JACHXK010000015">
    <property type="protein sequence ID" value="MBB3112926.1"/>
    <property type="molecule type" value="Genomic_DNA"/>
</dbReference>
<keyword evidence="4" id="KW-1185">Reference proteome</keyword>
<evidence type="ECO:0000313" key="3">
    <source>
        <dbReference type="EMBL" id="MBB3112926.1"/>
    </source>
</evidence>
<name>A0A7W5B3C9_9BACL</name>
<reference evidence="3 4" key="1">
    <citation type="submission" date="2020-08" db="EMBL/GenBank/DDBJ databases">
        <title>Genomic Encyclopedia of Type Strains, Phase III (KMG-III): the genomes of soil and plant-associated and newly described type strains.</title>
        <authorList>
            <person name="Whitman W."/>
        </authorList>
    </citation>
    <scope>NUCLEOTIDE SEQUENCE [LARGE SCALE GENOMIC DNA]</scope>
    <source>
        <strain evidence="3 4">CECT 5862</strain>
    </source>
</reference>
<proteinExistence type="predicted"/>
<evidence type="ECO:0000256" key="1">
    <source>
        <dbReference type="SAM" id="Coils"/>
    </source>
</evidence>
<accession>A0A7W5B3C9</accession>